<dbReference type="PANTHER" id="PTHR42944:SF1">
    <property type="entry name" value="ADENINE DNA GLYCOSYLASE"/>
    <property type="match status" value="1"/>
</dbReference>
<evidence type="ECO:0000256" key="9">
    <source>
        <dbReference type="ARBA" id="ARBA00023204"/>
    </source>
</evidence>
<organism evidence="12 13">
    <name type="scientific">Paucimonas lemoignei</name>
    <name type="common">Pseudomonas lemoignei</name>
    <dbReference type="NCBI Taxonomy" id="29443"/>
    <lineage>
        <taxon>Bacteria</taxon>
        <taxon>Pseudomonadati</taxon>
        <taxon>Pseudomonadota</taxon>
        <taxon>Betaproteobacteria</taxon>
        <taxon>Burkholderiales</taxon>
        <taxon>Burkholderiaceae</taxon>
        <taxon>Paucimonas</taxon>
    </lineage>
</organism>
<name>A0A4V2UIC3_PAULE</name>
<comment type="function">
    <text evidence="2">Adenine glycosylase active on G-A mispairs. MutY also corrects error-prone DNA synthesis past GO lesions which are due to the oxidatively damaged form of guanine: 7,8-dihydro-8-oxoguanine (8-oxo-dGTP).</text>
</comment>
<evidence type="ECO:0000256" key="1">
    <source>
        <dbReference type="ARBA" id="ARBA00001966"/>
    </source>
</evidence>
<keyword evidence="6" id="KW-0378">Hydrolase</keyword>
<dbReference type="GO" id="GO:0034039">
    <property type="term" value="F:8-oxo-7,8-dihydroguanine DNA N-glycosylase activity"/>
    <property type="evidence" value="ECO:0007669"/>
    <property type="project" value="TreeGrafter"/>
</dbReference>
<evidence type="ECO:0000313" key="12">
    <source>
        <dbReference type="EMBL" id="TCS35620.1"/>
    </source>
</evidence>
<keyword evidence="13" id="KW-1185">Reference proteome</keyword>
<evidence type="ECO:0000256" key="2">
    <source>
        <dbReference type="ARBA" id="ARBA00002933"/>
    </source>
</evidence>
<evidence type="ECO:0000256" key="6">
    <source>
        <dbReference type="ARBA" id="ARBA00022801"/>
    </source>
</evidence>
<accession>A0A4V2UIC3</accession>
<dbReference type="RefSeq" id="WP_132259624.1">
    <property type="nucleotide sequence ID" value="NZ_SLZQ01000010.1"/>
</dbReference>
<protein>
    <submittedName>
        <fullName evidence="12">A/G-specific DNA-adenine glycosylase</fullName>
    </submittedName>
</protein>
<reference evidence="12 13" key="1">
    <citation type="submission" date="2019-03" db="EMBL/GenBank/DDBJ databases">
        <title>Genomic Encyclopedia of Type Strains, Phase IV (KMG-IV): sequencing the most valuable type-strain genomes for metagenomic binning, comparative biology and taxonomic classification.</title>
        <authorList>
            <person name="Goeker M."/>
        </authorList>
    </citation>
    <scope>NUCLEOTIDE SEQUENCE [LARGE SCALE GENOMIC DNA]</scope>
    <source>
        <strain evidence="12 13">DSM 7445</strain>
    </source>
</reference>
<sequence length="235" mass="26400">MRNSENVPVFYAAPKDIDVSRFRTGLMAWFSFNQRKFYWRTDDVSNYIKIVSEVLLQRTQAGVVSSFLPTFLATFPSWDAIAQSNEDEIGALLKPLGLWRRRAVSLLALAKEISHRGGAWPLTREELESIPAVGQYVASAVLLFEHKERAPLLDASMARLLRRYFAITPEKADIRYDRPLHTIAHAVLGTGDPILLNWAMLDFAALQCRTNAGGCVSCVLKAECEHYAQSPNPDC</sequence>
<evidence type="ECO:0000256" key="8">
    <source>
        <dbReference type="ARBA" id="ARBA00023014"/>
    </source>
</evidence>
<keyword evidence="7" id="KW-0408">Iron</keyword>
<dbReference type="InterPro" id="IPR011257">
    <property type="entry name" value="DNA_glycosylase"/>
</dbReference>
<dbReference type="InterPro" id="IPR044298">
    <property type="entry name" value="MIG/MutY"/>
</dbReference>
<dbReference type="GO" id="GO:0032357">
    <property type="term" value="F:oxidized purine DNA binding"/>
    <property type="evidence" value="ECO:0007669"/>
    <property type="project" value="TreeGrafter"/>
</dbReference>
<keyword evidence="5" id="KW-0227">DNA damage</keyword>
<dbReference type="InterPro" id="IPR023170">
    <property type="entry name" value="HhH_base_excis_C"/>
</dbReference>
<feature type="domain" description="HhH-GPD" evidence="11">
    <location>
        <begin position="55"/>
        <end position="206"/>
    </location>
</feature>
<dbReference type="AlphaFoldDB" id="A0A4V2UIC3"/>
<dbReference type="GO" id="GO:0006298">
    <property type="term" value="P:mismatch repair"/>
    <property type="evidence" value="ECO:0007669"/>
    <property type="project" value="TreeGrafter"/>
</dbReference>
<dbReference type="Pfam" id="PF00730">
    <property type="entry name" value="HhH-GPD"/>
    <property type="match status" value="1"/>
</dbReference>
<dbReference type="InterPro" id="IPR003265">
    <property type="entry name" value="HhH-GPD_domain"/>
</dbReference>
<evidence type="ECO:0000256" key="10">
    <source>
        <dbReference type="ARBA" id="ARBA00023295"/>
    </source>
</evidence>
<dbReference type="OrthoDB" id="9802365at2"/>
<dbReference type="Proteomes" id="UP000295382">
    <property type="component" value="Unassembled WGS sequence"/>
</dbReference>
<keyword evidence="8" id="KW-0411">Iron-sulfur</keyword>
<dbReference type="GO" id="GO:0006284">
    <property type="term" value="P:base-excision repair"/>
    <property type="evidence" value="ECO:0007669"/>
    <property type="project" value="InterPro"/>
</dbReference>
<proteinExistence type="inferred from homology"/>
<comment type="cofactor">
    <cofactor evidence="1">
        <name>[4Fe-4S] cluster</name>
        <dbReference type="ChEBI" id="CHEBI:49883"/>
    </cofactor>
</comment>
<dbReference type="PANTHER" id="PTHR42944">
    <property type="entry name" value="ADENINE DNA GLYCOSYLASE"/>
    <property type="match status" value="1"/>
</dbReference>
<dbReference type="CDD" id="cd00056">
    <property type="entry name" value="ENDO3c"/>
    <property type="match status" value="1"/>
</dbReference>
<dbReference type="GO" id="GO:0051536">
    <property type="term" value="F:iron-sulfur cluster binding"/>
    <property type="evidence" value="ECO:0007669"/>
    <property type="project" value="UniProtKB-KW"/>
</dbReference>
<keyword evidence="10" id="KW-0326">Glycosidase</keyword>
<dbReference type="SMART" id="SM00478">
    <property type="entry name" value="ENDO3c"/>
    <property type="match status" value="1"/>
</dbReference>
<comment type="similarity">
    <text evidence="3">Belongs to the Nth/MutY family.</text>
</comment>
<dbReference type="EMBL" id="SLZQ01000010">
    <property type="protein sequence ID" value="TCS35620.1"/>
    <property type="molecule type" value="Genomic_DNA"/>
</dbReference>
<evidence type="ECO:0000313" key="13">
    <source>
        <dbReference type="Proteomes" id="UP000295382"/>
    </source>
</evidence>
<keyword evidence="9" id="KW-0234">DNA repair</keyword>
<comment type="caution">
    <text evidence="12">The sequence shown here is derived from an EMBL/GenBank/DDBJ whole genome shotgun (WGS) entry which is preliminary data.</text>
</comment>
<evidence type="ECO:0000256" key="4">
    <source>
        <dbReference type="ARBA" id="ARBA00022723"/>
    </source>
</evidence>
<evidence type="ECO:0000259" key="11">
    <source>
        <dbReference type="SMART" id="SM00478"/>
    </source>
</evidence>
<evidence type="ECO:0000256" key="7">
    <source>
        <dbReference type="ARBA" id="ARBA00023004"/>
    </source>
</evidence>
<evidence type="ECO:0000256" key="5">
    <source>
        <dbReference type="ARBA" id="ARBA00022763"/>
    </source>
</evidence>
<dbReference type="GO" id="GO:0035485">
    <property type="term" value="F:adenine/guanine mispair binding"/>
    <property type="evidence" value="ECO:0007669"/>
    <property type="project" value="TreeGrafter"/>
</dbReference>
<dbReference type="SUPFAM" id="SSF48150">
    <property type="entry name" value="DNA-glycosylase"/>
    <property type="match status" value="1"/>
</dbReference>
<evidence type="ECO:0000256" key="3">
    <source>
        <dbReference type="ARBA" id="ARBA00008343"/>
    </source>
</evidence>
<dbReference type="Gene3D" id="1.10.340.30">
    <property type="entry name" value="Hypothetical protein, domain 2"/>
    <property type="match status" value="1"/>
</dbReference>
<dbReference type="GO" id="GO:0046872">
    <property type="term" value="F:metal ion binding"/>
    <property type="evidence" value="ECO:0007669"/>
    <property type="project" value="UniProtKB-KW"/>
</dbReference>
<keyword evidence="4" id="KW-0479">Metal-binding</keyword>
<gene>
    <name evidence="12" type="ORF">EDC30_11089</name>
</gene>
<dbReference type="GO" id="GO:0000701">
    <property type="term" value="F:purine-specific mismatch base pair DNA N-glycosylase activity"/>
    <property type="evidence" value="ECO:0007669"/>
    <property type="project" value="TreeGrafter"/>
</dbReference>
<dbReference type="Gene3D" id="1.10.1670.10">
    <property type="entry name" value="Helix-hairpin-Helix base-excision DNA repair enzymes (C-terminal)"/>
    <property type="match status" value="1"/>
</dbReference>